<protein>
    <submittedName>
        <fullName evidence="5">Uncharacterized protein</fullName>
    </submittedName>
</protein>
<dbReference type="Pfam" id="PF25871">
    <property type="entry name" value="HTH_76"/>
    <property type="match status" value="1"/>
</dbReference>
<keyword evidence="2" id="KW-0732">Signal</keyword>
<feature type="domain" description="Peroxisomal membrane protein PEX14-like KPWE" evidence="3">
    <location>
        <begin position="131"/>
        <end position="178"/>
    </location>
</feature>
<dbReference type="InterPro" id="IPR058841">
    <property type="entry name" value="HTH_76"/>
</dbReference>
<evidence type="ECO:0000313" key="6">
    <source>
        <dbReference type="Proteomes" id="UP001151518"/>
    </source>
</evidence>
<comment type="caution">
    <text evidence="5">The sequence shown here is derived from an EMBL/GenBank/DDBJ whole genome shotgun (WGS) entry which is preliminary data.</text>
</comment>
<dbReference type="Pfam" id="PF17733">
    <property type="entry name" value="KPWE_dom"/>
    <property type="match status" value="1"/>
</dbReference>
<dbReference type="PANTHER" id="PTHR36855">
    <property type="entry name" value="CHROMOSOME 10, WHOLE GENOME SHOTGUN SEQUENCE"/>
    <property type="match status" value="1"/>
</dbReference>
<dbReference type="InterPro" id="IPR040554">
    <property type="entry name" value="KPWE_PEX14_dom"/>
</dbReference>
<feature type="chain" id="PRO_5040754692" evidence="2">
    <location>
        <begin position="18"/>
        <end position="183"/>
    </location>
</feature>
<dbReference type="Proteomes" id="UP001151518">
    <property type="component" value="Unassembled WGS sequence"/>
</dbReference>
<name>A0A9W8GBQ7_9FUNG</name>
<dbReference type="AlphaFoldDB" id="A0A9W8GBQ7"/>
<feature type="compositionally biased region" description="Basic and acidic residues" evidence="1">
    <location>
        <begin position="150"/>
        <end position="160"/>
    </location>
</feature>
<dbReference type="PANTHER" id="PTHR36855:SF1">
    <property type="entry name" value="PEROXISOME MEMBRANE ANCHOR PROTEIN PEX14P N-TERMINAL DOMAIN-CONTAINING PROTEIN"/>
    <property type="match status" value="1"/>
</dbReference>
<sequence>MITMVFLATWFLRASFPLHLISSILQPCLFMSTDDSTFRAFDAYSFDSDSAFQAGLRSIPNSHDPQILQQAKAFYFSKTHAPLNLEEYSKWKAAQQNSAQSADDAGFPNQAEAEQRISEATKPEISIPGAPYSTSFAEVVEMITSGKEIPGIRDIPDKLNEQVPSMSTAKPPPKPWERQQETE</sequence>
<feature type="domain" description="PEX14-like helix-turn-helix" evidence="4">
    <location>
        <begin position="36"/>
        <end position="96"/>
    </location>
</feature>
<evidence type="ECO:0000259" key="3">
    <source>
        <dbReference type="Pfam" id="PF17733"/>
    </source>
</evidence>
<dbReference type="EMBL" id="JANBTW010000016">
    <property type="protein sequence ID" value="KAJ2678956.1"/>
    <property type="molecule type" value="Genomic_DNA"/>
</dbReference>
<dbReference type="OrthoDB" id="9936937at2759"/>
<evidence type="ECO:0000256" key="1">
    <source>
        <dbReference type="SAM" id="MobiDB-lite"/>
    </source>
</evidence>
<organism evidence="5 6">
    <name type="scientific">Coemansia spiralis</name>
    <dbReference type="NCBI Taxonomy" id="417178"/>
    <lineage>
        <taxon>Eukaryota</taxon>
        <taxon>Fungi</taxon>
        <taxon>Fungi incertae sedis</taxon>
        <taxon>Zoopagomycota</taxon>
        <taxon>Kickxellomycotina</taxon>
        <taxon>Kickxellomycetes</taxon>
        <taxon>Kickxellales</taxon>
        <taxon>Kickxellaceae</taxon>
        <taxon>Coemansia</taxon>
    </lineage>
</organism>
<evidence type="ECO:0000259" key="4">
    <source>
        <dbReference type="Pfam" id="PF25871"/>
    </source>
</evidence>
<reference evidence="5" key="1">
    <citation type="submission" date="2022-07" db="EMBL/GenBank/DDBJ databases">
        <title>Phylogenomic reconstructions and comparative analyses of Kickxellomycotina fungi.</title>
        <authorList>
            <person name="Reynolds N.K."/>
            <person name="Stajich J.E."/>
            <person name="Barry K."/>
            <person name="Grigoriev I.V."/>
            <person name="Crous P."/>
            <person name="Smith M.E."/>
        </authorList>
    </citation>
    <scope>NUCLEOTIDE SEQUENCE</scope>
    <source>
        <strain evidence="5">NRRL 3115</strain>
    </source>
</reference>
<feature type="signal peptide" evidence="2">
    <location>
        <begin position="1"/>
        <end position="17"/>
    </location>
</feature>
<evidence type="ECO:0000256" key="2">
    <source>
        <dbReference type="SAM" id="SignalP"/>
    </source>
</evidence>
<feature type="region of interest" description="Disordered" evidence="1">
    <location>
        <begin position="147"/>
        <end position="183"/>
    </location>
</feature>
<evidence type="ECO:0000313" key="5">
    <source>
        <dbReference type="EMBL" id="KAJ2678956.1"/>
    </source>
</evidence>
<gene>
    <name evidence="5" type="ORF">GGI25_001945</name>
</gene>
<accession>A0A9W8GBQ7</accession>
<proteinExistence type="predicted"/>